<dbReference type="GO" id="GO:0003729">
    <property type="term" value="F:mRNA binding"/>
    <property type="evidence" value="ECO:0007669"/>
    <property type="project" value="InterPro"/>
</dbReference>
<feature type="compositionally biased region" description="Basic residues" evidence="1">
    <location>
        <begin position="319"/>
        <end position="331"/>
    </location>
</feature>
<sequence>MDTDMMDAGYDIDIDVGSGIEAPAPQPQQIIEQETARPTGDVPAAYYEDFGAQQHKAWPESLNLQGVSDFDPNDPLYYAIEHCGAEPRVKQLRWVSDTSVNLEFYSAEDAAAALVLLSHESESPSSLSLQDSRRAKNYSKKPDSILRIREANSGDQKPKGAANRSNYYQRNPSIRGNREREPPRRAPPRRDFLDYGEDEDDRRESRRRSGDESMGEDSGVERRRNNRRNDRYDRDTRGRGGRPRNDRASGSFRGDRNAGRLRDDRESGRLGADVDSYRPGTRSPRESQFGRLRGRSASPTSEDGDGRYGFREDNTNVRTRYRSRSRSRNDRRRREPSGDRWTHDRANYGTSGGRWQKDTSFDSSPMANHHRRSDAMDETRKGSLLERMTKNGKPLQPLQKPSMADRITRDDDDDSSYGRLKGDDSEPAYEDIPESKPRRNLIDRISRPTDINIRGRGQEGINIRGAGGGESAGGINIRGVASGA</sequence>
<feature type="compositionally biased region" description="Basic and acidic residues" evidence="1">
    <location>
        <begin position="219"/>
        <end position="268"/>
    </location>
</feature>
<dbReference type="InterPro" id="IPR019416">
    <property type="entry name" value="NCBP3"/>
</dbReference>
<dbReference type="Pfam" id="PF10309">
    <property type="entry name" value="NCBP3"/>
    <property type="match status" value="1"/>
</dbReference>
<feature type="region of interest" description="Disordered" evidence="1">
    <location>
        <begin position="121"/>
        <end position="484"/>
    </location>
</feature>
<feature type="compositionally biased region" description="Basic and acidic residues" evidence="1">
    <location>
        <begin position="304"/>
        <end position="315"/>
    </location>
</feature>
<feature type="compositionally biased region" description="Basic and acidic residues" evidence="1">
    <location>
        <begin position="140"/>
        <end position="158"/>
    </location>
</feature>
<reference evidence="2" key="1">
    <citation type="journal article" date="2021" name="Nat. Commun.">
        <title>Genetic determinants of endophytism in the Arabidopsis root mycobiome.</title>
        <authorList>
            <person name="Mesny F."/>
            <person name="Miyauchi S."/>
            <person name="Thiergart T."/>
            <person name="Pickel B."/>
            <person name="Atanasova L."/>
            <person name="Karlsson M."/>
            <person name="Huettel B."/>
            <person name="Barry K.W."/>
            <person name="Haridas S."/>
            <person name="Chen C."/>
            <person name="Bauer D."/>
            <person name="Andreopoulos W."/>
            <person name="Pangilinan J."/>
            <person name="LaButti K."/>
            <person name="Riley R."/>
            <person name="Lipzen A."/>
            <person name="Clum A."/>
            <person name="Drula E."/>
            <person name="Henrissat B."/>
            <person name="Kohler A."/>
            <person name="Grigoriev I.V."/>
            <person name="Martin F.M."/>
            <person name="Hacquard S."/>
        </authorList>
    </citation>
    <scope>NUCLEOTIDE SEQUENCE</scope>
    <source>
        <strain evidence="2">MPI-SDFR-AT-0120</strain>
    </source>
</reference>
<evidence type="ECO:0000256" key="1">
    <source>
        <dbReference type="SAM" id="MobiDB-lite"/>
    </source>
</evidence>
<name>A0A8K0W3L7_9PLEO</name>
<feature type="compositionally biased region" description="Low complexity" evidence="1">
    <location>
        <begin position="473"/>
        <end position="484"/>
    </location>
</feature>
<comment type="caution">
    <text evidence="2">The sequence shown here is derived from an EMBL/GenBank/DDBJ whole genome shotgun (WGS) entry which is preliminary data.</text>
</comment>
<dbReference type="OrthoDB" id="422106at2759"/>
<accession>A0A8K0W3L7</accession>
<feature type="compositionally biased region" description="Polar residues" evidence="1">
    <location>
        <begin position="163"/>
        <end position="174"/>
    </location>
</feature>
<proteinExistence type="predicted"/>
<feature type="compositionally biased region" description="Basic and acidic residues" evidence="1">
    <location>
        <begin position="332"/>
        <end position="346"/>
    </location>
</feature>
<feature type="compositionally biased region" description="Basic and acidic residues" evidence="1">
    <location>
        <begin position="176"/>
        <end position="193"/>
    </location>
</feature>
<evidence type="ECO:0000313" key="3">
    <source>
        <dbReference type="Proteomes" id="UP000813461"/>
    </source>
</evidence>
<feature type="compositionally biased region" description="Basic and acidic residues" evidence="1">
    <location>
        <begin position="433"/>
        <end position="447"/>
    </location>
</feature>
<gene>
    <name evidence="2" type="ORF">FB567DRAFT_12332</name>
</gene>
<evidence type="ECO:0000313" key="2">
    <source>
        <dbReference type="EMBL" id="KAH7094746.1"/>
    </source>
</evidence>
<dbReference type="Proteomes" id="UP000813461">
    <property type="component" value="Unassembled WGS sequence"/>
</dbReference>
<feature type="compositionally biased region" description="Low complexity" evidence="1">
    <location>
        <begin position="121"/>
        <end position="130"/>
    </location>
</feature>
<dbReference type="AlphaFoldDB" id="A0A8K0W3L7"/>
<dbReference type="GO" id="GO:0000340">
    <property type="term" value="F:RNA 7-methylguanosine cap binding"/>
    <property type="evidence" value="ECO:0007669"/>
    <property type="project" value="InterPro"/>
</dbReference>
<keyword evidence="3" id="KW-1185">Reference proteome</keyword>
<dbReference type="EMBL" id="JAGMVJ010000001">
    <property type="protein sequence ID" value="KAH7094746.1"/>
    <property type="molecule type" value="Genomic_DNA"/>
</dbReference>
<feature type="compositionally biased region" description="Basic and acidic residues" evidence="1">
    <location>
        <begin position="202"/>
        <end position="211"/>
    </location>
</feature>
<feature type="compositionally biased region" description="Basic and acidic residues" evidence="1">
    <location>
        <begin position="373"/>
        <end position="389"/>
    </location>
</feature>
<organism evidence="2 3">
    <name type="scientific">Paraphoma chrysanthemicola</name>
    <dbReference type="NCBI Taxonomy" id="798071"/>
    <lineage>
        <taxon>Eukaryota</taxon>
        <taxon>Fungi</taxon>
        <taxon>Dikarya</taxon>
        <taxon>Ascomycota</taxon>
        <taxon>Pezizomycotina</taxon>
        <taxon>Dothideomycetes</taxon>
        <taxon>Pleosporomycetidae</taxon>
        <taxon>Pleosporales</taxon>
        <taxon>Pleosporineae</taxon>
        <taxon>Phaeosphaeriaceae</taxon>
        <taxon>Paraphoma</taxon>
    </lineage>
</organism>
<protein>
    <submittedName>
        <fullName evidence="2">Uncharacterized protein</fullName>
    </submittedName>
</protein>